<proteinExistence type="predicted"/>
<organism evidence="3 5">
    <name type="scientific">Trichinella pseudospiralis</name>
    <name type="common">Parasitic roundworm</name>
    <dbReference type="NCBI Taxonomy" id="6337"/>
    <lineage>
        <taxon>Eukaryota</taxon>
        <taxon>Metazoa</taxon>
        <taxon>Ecdysozoa</taxon>
        <taxon>Nematoda</taxon>
        <taxon>Enoplea</taxon>
        <taxon>Dorylaimia</taxon>
        <taxon>Trichinellida</taxon>
        <taxon>Trichinellidae</taxon>
        <taxon>Trichinella</taxon>
    </lineage>
</organism>
<dbReference type="Proteomes" id="UP000054805">
    <property type="component" value="Unassembled WGS sequence"/>
</dbReference>
<feature type="chain" id="PRO_5010443098" evidence="1">
    <location>
        <begin position="17"/>
        <end position="132"/>
    </location>
</feature>
<dbReference type="EMBL" id="JYDS01000186">
    <property type="protein sequence ID" value="KRZ22024.1"/>
    <property type="molecule type" value="Genomic_DNA"/>
</dbReference>
<evidence type="ECO:0000313" key="4">
    <source>
        <dbReference type="Proteomes" id="UP000054805"/>
    </source>
</evidence>
<reference evidence="4 5" key="1">
    <citation type="submission" date="2015-01" db="EMBL/GenBank/DDBJ databases">
        <title>Evolution of Trichinella species and genotypes.</title>
        <authorList>
            <person name="Korhonen P.K."/>
            <person name="Edoardo P."/>
            <person name="Giuseppe L.R."/>
            <person name="Gasser R.B."/>
        </authorList>
    </citation>
    <scope>NUCLEOTIDE SEQUENCE [LARGE SCALE GENOMIC DNA]</scope>
    <source>
        <strain evidence="3">ISS176</strain>
        <strain evidence="2">ISS588</strain>
    </source>
</reference>
<evidence type="ECO:0000313" key="2">
    <source>
        <dbReference type="EMBL" id="KRZ22024.1"/>
    </source>
</evidence>
<dbReference type="AlphaFoldDB" id="A0A0V1JPA8"/>
<dbReference type="Proteomes" id="UP000054826">
    <property type="component" value="Unassembled WGS sequence"/>
</dbReference>
<dbReference type="EMBL" id="JYDV01000073">
    <property type="protein sequence ID" value="KRZ36421.1"/>
    <property type="molecule type" value="Genomic_DNA"/>
</dbReference>
<evidence type="ECO:0000313" key="3">
    <source>
        <dbReference type="EMBL" id="KRZ36421.1"/>
    </source>
</evidence>
<accession>A0A0V1JPA8</accession>
<keyword evidence="1" id="KW-0732">Signal</keyword>
<feature type="signal peptide" evidence="1">
    <location>
        <begin position="1"/>
        <end position="16"/>
    </location>
</feature>
<evidence type="ECO:0000313" key="5">
    <source>
        <dbReference type="Proteomes" id="UP000054826"/>
    </source>
</evidence>
<protein>
    <submittedName>
        <fullName evidence="3">Uncharacterized protein</fullName>
    </submittedName>
</protein>
<name>A0A0V1JPA8_TRIPS</name>
<keyword evidence="4" id="KW-1185">Reference proteome</keyword>
<comment type="caution">
    <text evidence="3">The sequence shown here is derived from an EMBL/GenBank/DDBJ whole genome shotgun (WGS) entry which is preliminary data.</text>
</comment>
<sequence length="132" mass="15175">MIILILSVLVLRLLNSLRKNKELETNIKNLSKSLKENVILCEDIVRKDNMVCLLVFSVDFYSIRLQTIKEANALTVENSSSLNDKVEELPNHISSEMQTLKAATIKQSTFPNNFLNHRSLQTGKAKKKRKYR</sequence>
<evidence type="ECO:0000256" key="1">
    <source>
        <dbReference type="SAM" id="SignalP"/>
    </source>
</evidence>
<gene>
    <name evidence="2" type="ORF">T4B_12000</name>
    <name evidence="3" type="ORF">T4C_6365</name>
</gene>